<feature type="transmembrane region" description="Helical" evidence="3">
    <location>
        <begin position="95"/>
        <end position="115"/>
    </location>
</feature>
<keyword evidence="3" id="KW-0812">Transmembrane</keyword>
<feature type="transmembrane region" description="Helical" evidence="3">
    <location>
        <begin position="296"/>
        <end position="316"/>
    </location>
</feature>
<feature type="transmembrane region" description="Helical" evidence="3">
    <location>
        <begin position="156"/>
        <end position="176"/>
    </location>
</feature>
<dbReference type="InterPro" id="IPR036259">
    <property type="entry name" value="MFS_trans_sf"/>
</dbReference>
<feature type="transmembrane region" description="Helical" evidence="3">
    <location>
        <begin position="267"/>
        <end position="284"/>
    </location>
</feature>
<dbReference type="EMBL" id="ML742028">
    <property type="protein sequence ID" value="KAE8154598.1"/>
    <property type="molecule type" value="Genomic_DNA"/>
</dbReference>
<dbReference type="InterPro" id="IPR011701">
    <property type="entry name" value="MFS"/>
</dbReference>
<dbReference type="OrthoDB" id="6499973at2759"/>
<keyword evidence="3" id="KW-1133">Transmembrane helix</keyword>
<keyword evidence="3" id="KW-0472">Membrane</keyword>
<reference evidence="4 5" key="1">
    <citation type="submission" date="2019-04" db="EMBL/GenBank/DDBJ databases">
        <title>Friends and foes A comparative genomics study of 23 Aspergillus species from section Flavi.</title>
        <authorList>
            <consortium name="DOE Joint Genome Institute"/>
            <person name="Kjaerbolling I."/>
            <person name="Vesth T."/>
            <person name="Frisvad J.C."/>
            <person name="Nybo J.L."/>
            <person name="Theobald S."/>
            <person name="Kildgaard S."/>
            <person name="Isbrandt T."/>
            <person name="Kuo A."/>
            <person name="Sato A."/>
            <person name="Lyhne E.K."/>
            <person name="Kogle M.E."/>
            <person name="Wiebenga A."/>
            <person name="Kun R.S."/>
            <person name="Lubbers R.J."/>
            <person name="Makela M.R."/>
            <person name="Barry K."/>
            <person name="Chovatia M."/>
            <person name="Clum A."/>
            <person name="Daum C."/>
            <person name="Haridas S."/>
            <person name="He G."/>
            <person name="LaButti K."/>
            <person name="Lipzen A."/>
            <person name="Mondo S."/>
            <person name="Riley R."/>
            <person name="Salamov A."/>
            <person name="Simmons B.A."/>
            <person name="Magnuson J.K."/>
            <person name="Henrissat B."/>
            <person name="Mortensen U.H."/>
            <person name="Larsen T.O."/>
            <person name="Devries R.P."/>
            <person name="Grigoriev I.V."/>
            <person name="Machida M."/>
            <person name="Baker S.E."/>
            <person name="Andersen M.R."/>
        </authorList>
    </citation>
    <scope>NUCLEOTIDE SEQUENCE [LARGE SCALE GENOMIC DNA]</scope>
    <source>
        <strain evidence="4 5">IBT 18842</strain>
    </source>
</reference>
<sequence length="421" mass="45359">MADTKETTESSSSSDLLRQAPPLPPDGGTQAWIQVLCLHLLFFNTWGVTNSFGVFQQYYSETLPQGASAISWIGGVQVSLLFFVGVIAGRVTDAGYFRVIYVLGVLLQLIGVFLTSLCKNYWQVFLAHAVCLGLGNGCTFVPGLAITSSYFKRKRAIAVGIGAAGAGVGGLIYPVVVNQLLYKNPIGFPWTLRVVGFIMLATQLPCIFLYKPRLPPSRAGQLIDWSAFKEAPYVFFTMSMFLNFWGLYFAFFYLGTFARDRIGVSESLNFIMVLNGVGIIGRIVPSIIGDRVTGMMNIIIPLSLAASLLVYCWAAVESVAGLYVFAAVYGFIAAALQSLFPAGATTMTPDPSKTGTRMGMIFTMVGLATLTGPAIQGELIHRDDGGYLYGQIFAATSILLGALAAVASRVAKTGWRLKVKA</sequence>
<dbReference type="Gene3D" id="1.20.1250.20">
    <property type="entry name" value="MFS general substrate transporter like domains"/>
    <property type="match status" value="2"/>
</dbReference>
<comment type="subcellular location">
    <subcellularLocation>
        <location evidence="1">Membrane</location>
        <topology evidence="1">Multi-pass membrane protein</topology>
    </subcellularLocation>
</comment>
<feature type="transmembrane region" description="Helical" evidence="3">
    <location>
        <begin position="387"/>
        <end position="411"/>
    </location>
</feature>
<feature type="transmembrane region" description="Helical" evidence="3">
    <location>
        <begin position="231"/>
        <end position="255"/>
    </location>
</feature>
<keyword evidence="5" id="KW-1185">Reference proteome</keyword>
<feature type="transmembrane region" description="Helical" evidence="3">
    <location>
        <begin position="322"/>
        <end position="344"/>
    </location>
</feature>
<dbReference type="Proteomes" id="UP000325780">
    <property type="component" value="Unassembled WGS sequence"/>
</dbReference>
<name>A0A5N6U7L1_ASPAV</name>
<evidence type="ECO:0000256" key="2">
    <source>
        <dbReference type="ARBA" id="ARBA00006727"/>
    </source>
</evidence>
<gene>
    <name evidence="4" type="ORF">BDV25DRAFT_135767</name>
</gene>
<evidence type="ECO:0000313" key="4">
    <source>
        <dbReference type="EMBL" id="KAE8154598.1"/>
    </source>
</evidence>
<feature type="transmembrane region" description="Helical" evidence="3">
    <location>
        <begin position="31"/>
        <end position="49"/>
    </location>
</feature>
<dbReference type="GO" id="GO:0022857">
    <property type="term" value="F:transmembrane transporter activity"/>
    <property type="evidence" value="ECO:0007669"/>
    <property type="project" value="InterPro"/>
</dbReference>
<accession>A0A5N6U7L1</accession>
<feature type="transmembrane region" description="Helical" evidence="3">
    <location>
        <begin position="121"/>
        <end position="144"/>
    </location>
</feature>
<proteinExistence type="inferred from homology"/>
<dbReference type="PANTHER" id="PTHR11360">
    <property type="entry name" value="MONOCARBOXYLATE TRANSPORTER"/>
    <property type="match status" value="1"/>
</dbReference>
<dbReference type="Pfam" id="PF07690">
    <property type="entry name" value="MFS_1"/>
    <property type="match status" value="1"/>
</dbReference>
<evidence type="ECO:0000256" key="3">
    <source>
        <dbReference type="SAM" id="Phobius"/>
    </source>
</evidence>
<feature type="transmembrane region" description="Helical" evidence="3">
    <location>
        <begin position="188"/>
        <end position="210"/>
    </location>
</feature>
<dbReference type="AlphaFoldDB" id="A0A5N6U7L1"/>
<feature type="transmembrane region" description="Helical" evidence="3">
    <location>
        <begin position="69"/>
        <end position="88"/>
    </location>
</feature>
<feature type="transmembrane region" description="Helical" evidence="3">
    <location>
        <begin position="356"/>
        <end position="375"/>
    </location>
</feature>
<evidence type="ECO:0000313" key="5">
    <source>
        <dbReference type="Proteomes" id="UP000325780"/>
    </source>
</evidence>
<comment type="similarity">
    <text evidence="2">Belongs to the major facilitator superfamily. Monocarboxylate porter (TC 2.A.1.13) family.</text>
</comment>
<organism evidence="4 5">
    <name type="scientific">Aspergillus avenaceus</name>
    <dbReference type="NCBI Taxonomy" id="36643"/>
    <lineage>
        <taxon>Eukaryota</taxon>
        <taxon>Fungi</taxon>
        <taxon>Dikarya</taxon>
        <taxon>Ascomycota</taxon>
        <taxon>Pezizomycotina</taxon>
        <taxon>Eurotiomycetes</taxon>
        <taxon>Eurotiomycetidae</taxon>
        <taxon>Eurotiales</taxon>
        <taxon>Aspergillaceae</taxon>
        <taxon>Aspergillus</taxon>
        <taxon>Aspergillus subgen. Circumdati</taxon>
    </lineage>
</organism>
<evidence type="ECO:0000256" key="1">
    <source>
        <dbReference type="ARBA" id="ARBA00004141"/>
    </source>
</evidence>
<dbReference type="InterPro" id="IPR050327">
    <property type="entry name" value="Proton-linked_MCT"/>
</dbReference>
<dbReference type="SUPFAM" id="SSF103473">
    <property type="entry name" value="MFS general substrate transporter"/>
    <property type="match status" value="1"/>
</dbReference>
<protein>
    <submittedName>
        <fullName evidence="4">MFS general substrate transporter</fullName>
    </submittedName>
</protein>
<dbReference type="GO" id="GO:0016020">
    <property type="term" value="C:membrane"/>
    <property type="evidence" value="ECO:0007669"/>
    <property type="project" value="UniProtKB-SubCell"/>
</dbReference>
<dbReference type="PANTHER" id="PTHR11360:SF130">
    <property type="entry name" value="MAJOR FACILITATOR SUPERFAMILY (MFS) PROFILE DOMAIN-CONTAINING PROTEIN-RELATED"/>
    <property type="match status" value="1"/>
</dbReference>